<evidence type="ECO:0000313" key="7">
    <source>
        <dbReference type="Proteomes" id="UP000422837"/>
    </source>
</evidence>
<evidence type="ECO:0000313" key="4">
    <source>
        <dbReference type="EMBL" id="QGN29095.1"/>
    </source>
</evidence>
<evidence type="ECO:0000256" key="1">
    <source>
        <dbReference type="ARBA" id="ARBA00022801"/>
    </source>
</evidence>
<evidence type="ECO:0000313" key="3">
    <source>
        <dbReference type="EMBL" id="MDT2965256.1"/>
    </source>
</evidence>
<sequence>MEVEKCYAPLPDGSVLYYEKTGSGRPLFLLHGNGGSSAYFSKQVDALRQKHQLYLIDSRGHGKSTNTQKKIDFFKMATDLLAIIQQEKLTKIALLGFSDGANLAMVFCHLYPEHVSCMILNSGNTEPRGVRLFSRIGSVLQYLIVWLCSPFSKGMRGFLPILGLLFRPIGLSTADLNHLSVPTLILVGKRDSIKLSHSFYIANSIPQSNFIVVKGQGHSFARKNPEVFNTKVLSFLEKVGE</sequence>
<dbReference type="RefSeq" id="WP_005225694.1">
    <property type="nucleotide sequence ID" value="NZ_BJMG01000001.1"/>
</dbReference>
<dbReference type="EMBL" id="JARQDV010000006">
    <property type="protein sequence ID" value="MDT2965256.1"/>
    <property type="molecule type" value="Genomic_DNA"/>
</dbReference>
<reference evidence="4 7" key="2">
    <citation type="submission" date="2019-11" db="EMBL/GenBank/DDBJ databases">
        <title>Detection and genome characteristic of a blood enterococcus casselifavus isolate from Zhengzhou,china.</title>
        <authorList>
            <person name="Wen P."/>
        </authorList>
    </citation>
    <scope>NUCLEOTIDE SEQUENCE [LARGE SCALE GENOMIC DNA]</scope>
    <source>
        <strain evidence="4 7">EC291</strain>
    </source>
</reference>
<dbReference type="PANTHER" id="PTHR43798">
    <property type="entry name" value="MONOACYLGLYCEROL LIPASE"/>
    <property type="match status" value="1"/>
</dbReference>
<dbReference type="GO" id="GO:0016020">
    <property type="term" value="C:membrane"/>
    <property type="evidence" value="ECO:0007669"/>
    <property type="project" value="TreeGrafter"/>
</dbReference>
<organism evidence="5 6">
    <name type="scientific">Enterococcus casseliflavus</name>
    <name type="common">Enterococcus flavescens</name>
    <dbReference type="NCBI Taxonomy" id="37734"/>
    <lineage>
        <taxon>Bacteria</taxon>
        <taxon>Bacillati</taxon>
        <taxon>Bacillota</taxon>
        <taxon>Bacilli</taxon>
        <taxon>Lactobacillales</taxon>
        <taxon>Enterococcaceae</taxon>
        <taxon>Enterococcus</taxon>
    </lineage>
</organism>
<evidence type="ECO:0000313" key="6">
    <source>
        <dbReference type="Proteomes" id="UP000286288"/>
    </source>
</evidence>
<dbReference type="InterPro" id="IPR000073">
    <property type="entry name" value="AB_hydrolase_1"/>
</dbReference>
<dbReference type="GeneID" id="15141781"/>
<dbReference type="PANTHER" id="PTHR43798:SF31">
    <property type="entry name" value="AB HYDROLASE SUPERFAMILY PROTEIN YCLE"/>
    <property type="match status" value="1"/>
</dbReference>
<feature type="domain" description="AB hydrolase-1" evidence="2">
    <location>
        <begin position="26"/>
        <end position="124"/>
    </location>
</feature>
<dbReference type="GO" id="GO:0016787">
    <property type="term" value="F:hydrolase activity"/>
    <property type="evidence" value="ECO:0007669"/>
    <property type="project" value="UniProtKB-KW"/>
</dbReference>
<keyword evidence="1 5" id="KW-0378">Hydrolase</keyword>
<accession>A0A1G9B734</accession>
<dbReference type="Proteomes" id="UP000286288">
    <property type="component" value="Unassembled WGS sequence"/>
</dbReference>
<name>A0A1G9B734_ENTCA</name>
<dbReference type="InterPro" id="IPR029058">
    <property type="entry name" value="AB_hydrolase_fold"/>
</dbReference>
<protein>
    <submittedName>
        <fullName evidence="4">Alpha/beta fold hydrolase</fullName>
    </submittedName>
    <submittedName>
        <fullName evidence="5">Alpha/beta hydrolase</fullName>
    </submittedName>
</protein>
<dbReference type="EMBL" id="QRMZ01000004">
    <property type="protein sequence ID" value="RHK07517.1"/>
    <property type="molecule type" value="Genomic_DNA"/>
</dbReference>
<dbReference type="Proteomes" id="UP001268896">
    <property type="component" value="Unassembled WGS sequence"/>
</dbReference>
<dbReference type="EMBL" id="CP046123">
    <property type="protein sequence ID" value="QGN29095.1"/>
    <property type="molecule type" value="Genomic_DNA"/>
</dbReference>
<evidence type="ECO:0000313" key="5">
    <source>
        <dbReference type="EMBL" id="RHK07517.1"/>
    </source>
</evidence>
<dbReference type="Gene3D" id="3.40.50.1820">
    <property type="entry name" value="alpha/beta hydrolase"/>
    <property type="match status" value="1"/>
</dbReference>
<dbReference type="SUPFAM" id="SSF53474">
    <property type="entry name" value="alpha/beta-Hydrolases"/>
    <property type="match status" value="1"/>
</dbReference>
<dbReference type="Pfam" id="PF00561">
    <property type="entry name" value="Abhydrolase_1"/>
    <property type="match status" value="1"/>
</dbReference>
<reference evidence="3" key="3">
    <citation type="submission" date="2023-03" db="EMBL/GenBank/DDBJ databases">
        <authorList>
            <person name="Shen W."/>
            <person name="Cai J."/>
        </authorList>
    </citation>
    <scope>NUCLEOTIDE SEQUENCE</scope>
    <source>
        <strain evidence="3">K72-2</strain>
    </source>
</reference>
<evidence type="ECO:0000259" key="2">
    <source>
        <dbReference type="Pfam" id="PF00561"/>
    </source>
</evidence>
<proteinExistence type="predicted"/>
<gene>
    <name evidence="5" type="ORF">DW084_04550</name>
    <name evidence="4" type="ORF">GFU50_06110</name>
    <name evidence="3" type="ORF">P7I32_11585</name>
</gene>
<dbReference type="InterPro" id="IPR050266">
    <property type="entry name" value="AB_hydrolase_sf"/>
</dbReference>
<dbReference type="Proteomes" id="UP000422837">
    <property type="component" value="Chromosome"/>
</dbReference>
<reference evidence="5 6" key="1">
    <citation type="submission" date="2018-08" db="EMBL/GenBank/DDBJ databases">
        <title>A genome reference for cultivated species of the human gut microbiota.</title>
        <authorList>
            <person name="Zou Y."/>
            <person name="Xue W."/>
            <person name="Luo G."/>
        </authorList>
    </citation>
    <scope>NUCLEOTIDE SEQUENCE [LARGE SCALE GENOMIC DNA]</scope>
    <source>
        <strain evidence="5 6">AF48-16</strain>
    </source>
</reference>
<dbReference type="AlphaFoldDB" id="A0A1G9B734"/>
<dbReference type="OrthoDB" id="9805423at2"/>